<dbReference type="AlphaFoldDB" id="A0A392Q334"/>
<proteinExistence type="predicted"/>
<evidence type="ECO:0000313" key="2">
    <source>
        <dbReference type="Proteomes" id="UP000265520"/>
    </source>
</evidence>
<sequence>MPKIVSSSLCHLKIPGCYFVYNNIYQVEVNLILLDCLKLISLELNFIELISLEESLDTLIFNTPMLKNIEFSISMKQELNTFVALCATLFPELEIMHVTTFSMVTTSLKLTQPLKHLKQLNLIIYMYSDILDDVEYDPLWILNILQVSPLLQKLSVMVSKHGINTCFAFFFF</sequence>
<protein>
    <submittedName>
        <fullName evidence="1">F-box/LRR-repeat protein</fullName>
    </submittedName>
</protein>
<dbReference type="EMBL" id="LXQA010109496">
    <property type="protein sequence ID" value="MCI18292.1"/>
    <property type="molecule type" value="Genomic_DNA"/>
</dbReference>
<dbReference type="Proteomes" id="UP000265520">
    <property type="component" value="Unassembled WGS sequence"/>
</dbReference>
<evidence type="ECO:0000313" key="1">
    <source>
        <dbReference type="EMBL" id="MCI18292.1"/>
    </source>
</evidence>
<organism evidence="1 2">
    <name type="scientific">Trifolium medium</name>
    <dbReference type="NCBI Taxonomy" id="97028"/>
    <lineage>
        <taxon>Eukaryota</taxon>
        <taxon>Viridiplantae</taxon>
        <taxon>Streptophyta</taxon>
        <taxon>Embryophyta</taxon>
        <taxon>Tracheophyta</taxon>
        <taxon>Spermatophyta</taxon>
        <taxon>Magnoliopsida</taxon>
        <taxon>eudicotyledons</taxon>
        <taxon>Gunneridae</taxon>
        <taxon>Pentapetalae</taxon>
        <taxon>rosids</taxon>
        <taxon>fabids</taxon>
        <taxon>Fabales</taxon>
        <taxon>Fabaceae</taxon>
        <taxon>Papilionoideae</taxon>
        <taxon>50 kb inversion clade</taxon>
        <taxon>NPAAA clade</taxon>
        <taxon>Hologalegina</taxon>
        <taxon>IRL clade</taxon>
        <taxon>Trifolieae</taxon>
        <taxon>Trifolium</taxon>
    </lineage>
</organism>
<name>A0A392Q334_9FABA</name>
<comment type="caution">
    <text evidence="1">The sequence shown here is derived from an EMBL/GenBank/DDBJ whole genome shotgun (WGS) entry which is preliminary data.</text>
</comment>
<keyword evidence="2" id="KW-1185">Reference proteome</keyword>
<reference evidence="1 2" key="1">
    <citation type="journal article" date="2018" name="Front. Plant Sci.">
        <title>Red Clover (Trifolium pratense) and Zigzag Clover (T. medium) - A Picture of Genomic Similarities and Differences.</title>
        <authorList>
            <person name="Dluhosova J."/>
            <person name="Istvanek J."/>
            <person name="Nedelnik J."/>
            <person name="Repkova J."/>
        </authorList>
    </citation>
    <scope>NUCLEOTIDE SEQUENCE [LARGE SCALE GENOMIC DNA]</scope>
    <source>
        <strain evidence="2">cv. 10/8</strain>
        <tissue evidence="1">Leaf</tissue>
    </source>
</reference>
<accession>A0A392Q334</accession>